<sequence length="158" mass="17294">MPATEVQRIAAAAYKDGLRHGEISRLAALGQRGNYPGNIHQQLNTMLGRNSLPQPMVLEIPCVDPKTSEVALADCGVLLPHEWFSALFHRYETEFNYIFGVDRLGEFWANASRLHGDGAEFLTRDSLVTLGVTGLLAVGSTKSLTLNLTSWPLSLTAK</sequence>
<name>A0ABN9QRT1_9DINO</name>
<evidence type="ECO:0000313" key="1">
    <source>
        <dbReference type="EMBL" id="CAK0806739.1"/>
    </source>
</evidence>
<evidence type="ECO:0000313" key="2">
    <source>
        <dbReference type="Proteomes" id="UP001189429"/>
    </source>
</evidence>
<dbReference type="EMBL" id="CAUYUJ010003780">
    <property type="protein sequence ID" value="CAK0806739.1"/>
    <property type="molecule type" value="Genomic_DNA"/>
</dbReference>
<protein>
    <submittedName>
        <fullName evidence="1">Uncharacterized protein</fullName>
    </submittedName>
</protein>
<feature type="non-terminal residue" evidence="1">
    <location>
        <position position="158"/>
    </location>
</feature>
<reference evidence="1" key="1">
    <citation type="submission" date="2023-10" db="EMBL/GenBank/DDBJ databases">
        <authorList>
            <person name="Chen Y."/>
            <person name="Shah S."/>
            <person name="Dougan E. K."/>
            <person name="Thang M."/>
            <person name="Chan C."/>
        </authorList>
    </citation>
    <scope>NUCLEOTIDE SEQUENCE [LARGE SCALE GENOMIC DNA]</scope>
</reference>
<gene>
    <name evidence="1" type="ORF">PCOR1329_LOCUS12852</name>
</gene>
<proteinExistence type="predicted"/>
<keyword evidence="2" id="KW-1185">Reference proteome</keyword>
<organism evidence="1 2">
    <name type="scientific">Prorocentrum cordatum</name>
    <dbReference type="NCBI Taxonomy" id="2364126"/>
    <lineage>
        <taxon>Eukaryota</taxon>
        <taxon>Sar</taxon>
        <taxon>Alveolata</taxon>
        <taxon>Dinophyceae</taxon>
        <taxon>Prorocentrales</taxon>
        <taxon>Prorocentraceae</taxon>
        <taxon>Prorocentrum</taxon>
    </lineage>
</organism>
<comment type="caution">
    <text evidence="1">The sequence shown here is derived from an EMBL/GenBank/DDBJ whole genome shotgun (WGS) entry which is preliminary data.</text>
</comment>
<accession>A0ABN9QRT1</accession>
<dbReference type="Proteomes" id="UP001189429">
    <property type="component" value="Unassembled WGS sequence"/>
</dbReference>